<accession>A0A8J4DB90</accession>
<dbReference type="EMBL" id="BNCQ01000004">
    <property type="protein sequence ID" value="GIL97589.1"/>
    <property type="molecule type" value="Genomic_DNA"/>
</dbReference>
<dbReference type="InterPro" id="IPR010865">
    <property type="entry name" value="DUF1499"/>
</dbReference>
<proteinExistence type="predicted"/>
<dbReference type="AlphaFoldDB" id="A0A8J4DB90"/>
<gene>
    <name evidence="1" type="ORF">Vretimale_3125</name>
</gene>
<name>A0A8J4DB90_9CHLO</name>
<protein>
    <recommendedName>
        <fullName evidence="3">DUF1499 domain-containing protein</fullName>
    </recommendedName>
</protein>
<dbReference type="Pfam" id="PF07386">
    <property type="entry name" value="DUF1499"/>
    <property type="match status" value="1"/>
</dbReference>
<sequence>MRIIQKSFILAVTTVGAFHLLVPRSVKMAFFANLVEMARAPVLNDVSTDLEDPPSYIVAQHGPLPEHWKPRIRAAYPYIQPLRILLPATPNRATILPLETALPAVISEASPTIIPAPAAKPILDALIAVANAMPQWHVERVIPDIKGSGSADAADAEATAAVASGPDAILVEAVATTRLLKFKDDVVVRVRPERGSTAAAELDVGASASAGQEAVVLRVDVRSTSRVGKGDLAANARRIRMFLDKLRTELEQRGLKVATSKP</sequence>
<reference evidence="1" key="1">
    <citation type="journal article" date="2021" name="Proc. Natl. Acad. Sci. U.S.A.">
        <title>Three genomes in the algal genus Volvox reveal the fate of a haploid sex-determining region after a transition to homothallism.</title>
        <authorList>
            <person name="Yamamoto K."/>
            <person name="Hamaji T."/>
            <person name="Kawai-Toyooka H."/>
            <person name="Matsuzaki R."/>
            <person name="Takahashi F."/>
            <person name="Nishimura Y."/>
            <person name="Kawachi M."/>
            <person name="Noguchi H."/>
            <person name="Minakuchi Y."/>
            <person name="Umen J.G."/>
            <person name="Toyoda A."/>
            <person name="Nozaki H."/>
        </authorList>
    </citation>
    <scope>NUCLEOTIDE SEQUENCE</scope>
    <source>
        <strain evidence="1">NIES-3785</strain>
    </source>
</reference>
<evidence type="ECO:0000313" key="1">
    <source>
        <dbReference type="EMBL" id="GIL97589.1"/>
    </source>
</evidence>
<evidence type="ECO:0000313" key="2">
    <source>
        <dbReference type="Proteomes" id="UP000722791"/>
    </source>
</evidence>
<dbReference type="Proteomes" id="UP000722791">
    <property type="component" value="Unassembled WGS sequence"/>
</dbReference>
<comment type="caution">
    <text evidence="1">The sequence shown here is derived from an EMBL/GenBank/DDBJ whole genome shotgun (WGS) entry which is preliminary data.</text>
</comment>
<organism evidence="1 2">
    <name type="scientific">Volvox reticuliferus</name>
    <dbReference type="NCBI Taxonomy" id="1737510"/>
    <lineage>
        <taxon>Eukaryota</taxon>
        <taxon>Viridiplantae</taxon>
        <taxon>Chlorophyta</taxon>
        <taxon>core chlorophytes</taxon>
        <taxon>Chlorophyceae</taxon>
        <taxon>CS clade</taxon>
        <taxon>Chlamydomonadales</taxon>
        <taxon>Volvocaceae</taxon>
        <taxon>Volvox</taxon>
    </lineage>
</organism>
<evidence type="ECO:0008006" key="3">
    <source>
        <dbReference type="Google" id="ProtNLM"/>
    </source>
</evidence>